<evidence type="ECO:0008006" key="10">
    <source>
        <dbReference type="Google" id="ProtNLM"/>
    </source>
</evidence>
<gene>
    <name evidence="8" type="ORF">J4Q44_G00026840</name>
</gene>
<name>A0AAN8MBL6_9TELE</name>
<evidence type="ECO:0000256" key="1">
    <source>
        <dbReference type="ARBA" id="ARBA00004141"/>
    </source>
</evidence>
<evidence type="ECO:0000256" key="5">
    <source>
        <dbReference type="ARBA" id="ARBA00023136"/>
    </source>
</evidence>
<dbReference type="GO" id="GO:0035725">
    <property type="term" value="P:sodium ion transmembrane transport"/>
    <property type="evidence" value="ECO:0007669"/>
    <property type="project" value="TreeGrafter"/>
</dbReference>
<dbReference type="GO" id="GO:0031526">
    <property type="term" value="C:brush border membrane"/>
    <property type="evidence" value="ECO:0007669"/>
    <property type="project" value="TreeGrafter"/>
</dbReference>
<keyword evidence="6" id="KW-0479">Metal-binding</keyword>
<dbReference type="PANTHER" id="PTHR11616">
    <property type="entry name" value="SODIUM/CHLORIDE DEPENDENT TRANSPORTER"/>
    <property type="match status" value="1"/>
</dbReference>
<keyword evidence="3 7" id="KW-0812">Transmembrane</keyword>
<evidence type="ECO:0000256" key="7">
    <source>
        <dbReference type="SAM" id="Phobius"/>
    </source>
</evidence>
<feature type="transmembrane region" description="Helical" evidence="7">
    <location>
        <begin position="103"/>
        <end position="122"/>
    </location>
</feature>
<dbReference type="InterPro" id="IPR037272">
    <property type="entry name" value="SNS_sf"/>
</dbReference>
<dbReference type="GO" id="GO:0046872">
    <property type="term" value="F:metal ion binding"/>
    <property type="evidence" value="ECO:0007669"/>
    <property type="project" value="UniProtKB-KW"/>
</dbReference>
<dbReference type="InterPro" id="IPR000175">
    <property type="entry name" value="Na/ntran_symport"/>
</dbReference>
<dbReference type="SUPFAM" id="SSF161070">
    <property type="entry name" value="SNF-like"/>
    <property type="match status" value="1"/>
</dbReference>
<dbReference type="EMBL" id="JAGTTL010000002">
    <property type="protein sequence ID" value="KAK6327039.1"/>
    <property type="molecule type" value="Genomic_DNA"/>
</dbReference>
<evidence type="ECO:0000256" key="4">
    <source>
        <dbReference type="ARBA" id="ARBA00022989"/>
    </source>
</evidence>
<evidence type="ECO:0000256" key="2">
    <source>
        <dbReference type="ARBA" id="ARBA00022448"/>
    </source>
</evidence>
<evidence type="ECO:0000313" key="8">
    <source>
        <dbReference type="EMBL" id="KAK6327039.1"/>
    </source>
</evidence>
<feature type="transmembrane region" description="Helical" evidence="7">
    <location>
        <begin position="178"/>
        <end position="197"/>
    </location>
</feature>
<evidence type="ECO:0000313" key="9">
    <source>
        <dbReference type="Proteomes" id="UP001356427"/>
    </source>
</evidence>
<accession>A0AAN8MBL6</accession>
<organism evidence="8 9">
    <name type="scientific">Coregonus suidteri</name>
    <dbReference type="NCBI Taxonomy" id="861788"/>
    <lineage>
        <taxon>Eukaryota</taxon>
        <taxon>Metazoa</taxon>
        <taxon>Chordata</taxon>
        <taxon>Craniata</taxon>
        <taxon>Vertebrata</taxon>
        <taxon>Euteleostomi</taxon>
        <taxon>Actinopterygii</taxon>
        <taxon>Neopterygii</taxon>
        <taxon>Teleostei</taxon>
        <taxon>Protacanthopterygii</taxon>
        <taxon>Salmoniformes</taxon>
        <taxon>Salmonidae</taxon>
        <taxon>Coregoninae</taxon>
        <taxon>Coregonus</taxon>
    </lineage>
</organism>
<dbReference type="PANTHER" id="PTHR11616:SF125">
    <property type="entry name" value="SODIUM-DEPENDENT NEUTRAL AMINO ACID TRANSPORTER B(0)AT1"/>
    <property type="match status" value="1"/>
</dbReference>
<feature type="binding site" evidence="6">
    <location>
        <position position="73"/>
    </location>
    <ligand>
        <name>Na(+)</name>
        <dbReference type="ChEBI" id="CHEBI:29101"/>
        <label>1</label>
    </ligand>
</feature>
<feature type="transmembrane region" description="Helical" evidence="7">
    <location>
        <begin position="226"/>
        <end position="249"/>
    </location>
</feature>
<comment type="caution">
    <text evidence="8">The sequence shown here is derived from an EMBL/GenBank/DDBJ whole genome shotgun (WGS) entry which is preliminary data.</text>
</comment>
<keyword evidence="5 7" id="KW-0472">Membrane</keyword>
<feature type="binding site" evidence="6">
    <location>
        <position position="77"/>
    </location>
    <ligand>
        <name>Na(+)</name>
        <dbReference type="ChEBI" id="CHEBI:29101"/>
        <label>1</label>
    </ligand>
</feature>
<keyword evidence="4 7" id="KW-1133">Transmembrane helix</keyword>
<proteinExistence type="predicted"/>
<dbReference type="Pfam" id="PF00209">
    <property type="entry name" value="SNF"/>
    <property type="match status" value="1"/>
</dbReference>
<dbReference type="GO" id="GO:0015175">
    <property type="term" value="F:neutral L-amino acid transmembrane transporter activity"/>
    <property type="evidence" value="ECO:0007669"/>
    <property type="project" value="TreeGrafter"/>
</dbReference>
<dbReference type="Proteomes" id="UP001356427">
    <property type="component" value="Unassembled WGS sequence"/>
</dbReference>
<keyword evidence="6" id="KW-0915">Sodium</keyword>
<dbReference type="AlphaFoldDB" id="A0AAN8MBL6"/>
<evidence type="ECO:0000256" key="6">
    <source>
        <dbReference type="PIRSR" id="PIRSR600175-1"/>
    </source>
</evidence>
<dbReference type="PROSITE" id="PS50267">
    <property type="entry name" value="NA_NEUROTRAN_SYMP_3"/>
    <property type="match status" value="1"/>
</dbReference>
<sequence length="266" mass="30141">VTESNYDQVLQRLNGTYPEVIQGLNLKTCDLNTFLSEGVEGTGLAFIVFTEAITKMPVSPVWSVLFFIMLFCLGLSSMFGNIEGVLVPLQDLGVFPKSWPKEATTGTTCVLCCFVGLIFVQGSGNYWLSLFDSFAGSIPLLIIAFCEMVGVMYLYGIDRFNDDIEFMIGHKPNLFWQITWRFVSPAIMFVIFVFYFITKVQETPMYKAWNPESDNFPTLEEKEYPAWIFAIIFILAGVPGLAVPLTAVYKCLRNRCCKKDNEFKTR</sequence>
<feature type="transmembrane region" description="Helical" evidence="7">
    <location>
        <begin position="61"/>
        <end position="82"/>
    </location>
</feature>
<keyword evidence="9" id="KW-1185">Reference proteome</keyword>
<feature type="transmembrane region" description="Helical" evidence="7">
    <location>
        <begin position="134"/>
        <end position="157"/>
    </location>
</feature>
<keyword evidence="2" id="KW-0813">Transport</keyword>
<comment type="subcellular location">
    <subcellularLocation>
        <location evidence="1">Membrane</location>
        <topology evidence="1">Multi-pass membrane protein</topology>
    </subcellularLocation>
</comment>
<reference evidence="8 9" key="1">
    <citation type="submission" date="2021-04" db="EMBL/GenBank/DDBJ databases">
        <authorList>
            <person name="De Guttry C."/>
            <person name="Zahm M."/>
            <person name="Klopp C."/>
            <person name="Cabau C."/>
            <person name="Louis A."/>
            <person name="Berthelot C."/>
            <person name="Parey E."/>
            <person name="Roest Crollius H."/>
            <person name="Montfort J."/>
            <person name="Robinson-Rechavi M."/>
            <person name="Bucao C."/>
            <person name="Bouchez O."/>
            <person name="Gislard M."/>
            <person name="Lluch J."/>
            <person name="Milhes M."/>
            <person name="Lampietro C."/>
            <person name="Lopez Roques C."/>
            <person name="Donnadieu C."/>
            <person name="Braasch I."/>
            <person name="Desvignes T."/>
            <person name="Postlethwait J."/>
            <person name="Bobe J."/>
            <person name="Wedekind C."/>
            <person name="Guiguen Y."/>
        </authorList>
    </citation>
    <scope>NUCLEOTIDE SEQUENCE [LARGE SCALE GENOMIC DNA]</scope>
    <source>
        <strain evidence="8">Cs_M1</strain>
        <tissue evidence="8">Blood</tissue>
    </source>
</reference>
<protein>
    <recommendedName>
        <fullName evidence="10">Sodium-dependent neutral amino acid transporter B(0)AT1</fullName>
    </recommendedName>
</protein>
<feature type="non-terminal residue" evidence="8">
    <location>
        <position position="1"/>
    </location>
</feature>
<evidence type="ECO:0000256" key="3">
    <source>
        <dbReference type="ARBA" id="ARBA00022692"/>
    </source>
</evidence>
<dbReference type="PRINTS" id="PR00176">
    <property type="entry name" value="NANEUSMPORT"/>
</dbReference>